<gene>
    <name evidence="3" type="ORF">RN605_05180</name>
    <name evidence="2" type="ORF">RN608_11880</name>
</gene>
<evidence type="ECO:0000313" key="2">
    <source>
        <dbReference type="EMBL" id="WNM18702.1"/>
    </source>
</evidence>
<proteinExistence type="predicted"/>
<dbReference type="AlphaFoldDB" id="A0AA96J1S8"/>
<keyword evidence="1" id="KW-1133">Transmembrane helix</keyword>
<feature type="transmembrane region" description="Helical" evidence="1">
    <location>
        <begin position="38"/>
        <end position="57"/>
    </location>
</feature>
<organism evidence="2">
    <name type="scientific">Flavobacterium capsici</name>
    <dbReference type="NCBI Taxonomy" id="3075618"/>
    <lineage>
        <taxon>Bacteria</taxon>
        <taxon>Pseudomonadati</taxon>
        <taxon>Bacteroidota</taxon>
        <taxon>Flavobacteriia</taxon>
        <taxon>Flavobacteriales</taxon>
        <taxon>Flavobacteriaceae</taxon>
        <taxon>Flavobacterium</taxon>
    </lineage>
</organism>
<reference evidence="2 4" key="1">
    <citation type="submission" date="2023-09" db="EMBL/GenBank/DDBJ databases">
        <title>Flavobacterium sp. a novel bacteria isolate from Pepper rhizosphere.</title>
        <authorList>
            <person name="Peng Y."/>
            <person name="Lee J."/>
        </authorList>
    </citation>
    <scope>NUCLEOTIDE SEQUENCE</scope>
    <source>
        <strain evidence="2">PMR2A8</strain>
        <strain evidence="3 4">PMTSA4</strain>
    </source>
</reference>
<dbReference type="EMBL" id="CP134890">
    <property type="protein sequence ID" value="WNM22753.1"/>
    <property type="molecule type" value="Genomic_DNA"/>
</dbReference>
<keyword evidence="1" id="KW-0472">Membrane</keyword>
<keyword evidence="1" id="KW-0812">Transmembrane</keyword>
<protein>
    <submittedName>
        <fullName evidence="2">Uncharacterized protein</fullName>
    </submittedName>
</protein>
<feature type="transmembrane region" description="Helical" evidence="1">
    <location>
        <begin position="6"/>
        <end position="26"/>
    </location>
</feature>
<dbReference type="KEGG" id="fcj:RN605_05180"/>
<accession>A0AA96J1S8</accession>
<evidence type="ECO:0000256" key="1">
    <source>
        <dbReference type="SAM" id="Phobius"/>
    </source>
</evidence>
<name>A0AA96J1S8_9FLAO</name>
<sequence>MEAIWFFPLYIICPLIGFILALWGFLNIRKGKSNKLLFTGLGLLSLPVIHIAFVSLFQLNLSHKIAGDYNLGNEQKILTIYDNGTFVLNKSEQFNGSGEGTWKIKQIETPLLILDFKEKRKVDLLLGIVKHKEIIILTSMQWGNDFSSEFVKK</sequence>
<dbReference type="RefSeq" id="WP_313322824.1">
    <property type="nucleotide sequence ID" value="NZ_CP134878.1"/>
</dbReference>
<evidence type="ECO:0000313" key="4">
    <source>
        <dbReference type="Proteomes" id="UP001304515"/>
    </source>
</evidence>
<accession>A0AA96J6F0</accession>
<dbReference type="Proteomes" id="UP001304515">
    <property type="component" value="Chromosome"/>
</dbReference>
<evidence type="ECO:0000313" key="3">
    <source>
        <dbReference type="EMBL" id="WNM22753.1"/>
    </source>
</evidence>
<dbReference type="EMBL" id="CP134878">
    <property type="protein sequence ID" value="WNM18702.1"/>
    <property type="molecule type" value="Genomic_DNA"/>
</dbReference>
<keyword evidence="4" id="KW-1185">Reference proteome</keyword>